<name>A0A073I0B3_9SPIT</name>
<keyword evidence="2" id="KW-1185">Reference proteome</keyword>
<protein>
    <submittedName>
        <fullName evidence="1">Uncharacterized protein</fullName>
    </submittedName>
</protein>
<comment type="caution">
    <text evidence="1">The sequence shown here is derived from an EMBL/GenBank/DDBJ whole genome shotgun (WGS) entry which is preliminary data.</text>
</comment>
<dbReference type="Proteomes" id="UP000053232">
    <property type="component" value="Unassembled WGS sequence"/>
</dbReference>
<evidence type="ECO:0000313" key="2">
    <source>
        <dbReference type="Proteomes" id="UP000053232"/>
    </source>
</evidence>
<organism evidence="1 2">
    <name type="scientific">Oxytricha trifallax</name>
    <dbReference type="NCBI Taxonomy" id="1172189"/>
    <lineage>
        <taxon>Eukaryota</taxon>
        <taxon>Sar</taxon>
        <taxon>Alveolata</taxon>
        <taxon>Ciliophora</taxon>
        <taxon>Intramacronucleata</taxon>
        <taxon>Spirotrichea</taxon>
        <taxon>Stichotrichia</taxon>
        <taxon>Sporadotrichida</taxon>
        <taxon>Oxytrichidae</taxon>
        <taxon>Oxytrichinae</taxon>
        <taxon>Oxytricha</taxon>
    </lineage>
</organism>
<proteinExistence type="predicted"/>
<gene>
    <name evidence="1" type="ORF">OXYTRIMIC_208</name>
</gene>
<reference evidence="2" key="1">
    <citation type="journal article" date="2014" name="Cell">
        <title>The Architecture of a Scrambled Genome Reveals Massive Levels of Genomic Rearrangement during Development.</title>
        <authorList>
            <person name="Chen X."/>
            <person name="Bracht J.R."/>
            <person name="Goldman A.D."/>
            <person name="Dolzhenko E."/>
            <person name="Clay D.M."/>
            <person name="Swart E.C."/>
            <person name="Perlman D.H."/>
            <person name="Doak T.G."/>
            <person name="Stuart A."/>
            <person name="Amemiya C.T."/>
            <person name="Sebra R.P."/>
            <person name="Landweber L.F."/>
        </authorList>
    </citation>
    <scope>NUCLEOTIDE SEQUENCE [LARGE SCALE GENOMIC DNA]</scope>
    <source>
        <strain evidence="2">JRB310</strain>
    </source>
</reference>
<sequence>MHHYSQALSEQNLNEQQRFTIKLKVKLQFNLQRIEFSGNLHKQRQDLIKRHVEFMKHVHSLRFQEIAGFLVLKRHKLIKGLVNETIQEKIDLLELQIDAVIQAALQKSSVPERVAITREVIPLYDHITQLKKFIQQ</sequence>
<dbReference type="EMBL" id="ARYC01002117">
    <property type="protein sequence ID" value="KEJ82916.1"/>
    <property type="molecule type" value="Genomic_DNA"/>
</dbReference>
<evidence type="ECO:0000313" key="1">
    <source>
        <dbReference type="EMBL" id="KEJ82916.1"/>
    </source>
</evidence>
<dbReference type="AlphaFoldDB" id="A0A073I0B3"/>
<accession>A0A073I0B3</accession>